<name>A0A561UMH0_9ACTN</name>
<feature type="domain" description="Maltokinase N-terminal cap" evidence="6">
    <location>
        <begin position="20"/>
        <end position="108"/>
    </location>
</feature>
<keyword evidence="3" id="KW-0418">Kinase</keyword>
<dbReference type="RefSeq" id="WP_145906647.1">
    <property type="nucleotide sequence ID" value="NZ_BAAAMZ010000027.1"/>
</dbReference>
<evidence type="ECO:0000256" key="4">
    <source>
        <dbReference type="ARBA" id="ARBA00022840"/>
    </source>
</evidence>
<comment type="caution">
    <text evidence="7">The sequence shown here is derived from an EMBL/GenBank/DDBJ whole genome shotgun (WGS) entry which is preliminary data.</text>
</comment>
<feature type="region of interest" description="Disordered" evidence="5">
    <location>
        <begin position="123"/>
        <end position="144"/>
    </location>
</feature>
<feature type="region of interest" description="Disordered" evidence="5">
    <location>
        <begin position="161"/>
        <end position="187"/>
    </location>
</feature>
<dbReference type="EMBL" id="VIWT01000001">
    <property type="protein sequence ID" value="TWG00561.1"/>
    <property type="molecule type" value="Genomic_DNA"/>
</dbReference>
<accession>A0A561UMH0</accession>
<feature type="compositionally biased region" description="Low complexity" evidence="5">
    <location>
        <begin position="134"/>
        <end position="144"/>
    </location>
</feature>
<evidence type="ECO:0000256" key="5">
    <source>
        <dbReference type="SAM" id="MobiDB-lite"/>
    </source>
</evidence>
<dbReference type="Pfam" id="PF18085">
    <property type="entry name" value="Mak_N_cap"/>
    <property type="match status" value="1"/>
</dbReference>
<evidence type="ECO:0000256" key="1">
    <source>
        <dbReference type="ARBA" id="ARBA00022679"/>
    </source>
</evidence>
<evidence type="ECO:0000313" key="7">
    <source>
        <dbReference type="EMBL" id="TWG00561.1"/>
    </source>
</evidence>
<keyword evidence="8" id="KW-1185">Reference proteome</keyword>
<dbReference type="Proteomes" id="UP000317940">
    <property type="component" value="Unassembled WGS sequence"/>
</dbReference>
<sequence>MAVVHHTTVSPSKVELLTEWLPAQSWYRGTGAAPRLAKAGGFRLDDPAGEVGIEFLVVTDTADAEPVSYLVPMAYRGEPLPDAPTEALVGTAEHGVLGTRWFYDGGYDPVVLAQLAALLRGETTAQHQDESDTPEPTVTVTPDPRATAATVRLTRVLTPATTGPLTAGWTGPDGAPTRSAFAATAGS</sequence>
<gene>
    <name evidence="7" type="ORF">FHX73_114441</name>
</gene>
<keyword evidence="2" id="KW-0547">Nucleotide-binding</keyword>
<dbReference type="GO" id="GO:0005524">
    <property type="term" value="F:ATP binding"/>
    <property type="evidence" value="ECO:0007669"/>
    <property type="project" value="UniProtKB-KW"/>
</dbReference>
<evidence type="ECO:0000313" key="8">
    <source>
        <dbReference type="Proteomes" id="UP000317940"/>
    </source>
</evidence>
<reference evidence="7 8" key="1">
    <citation type="submission" date="2019-06" db="EMBL/GenBank/DDBJ databases">
        <title>Sequencing the genomes of 1000 actinobacteria strains.</title>
        <authorList>
            <person name="Klenk H.-P."/>
        </authorList>
    </citation>
    <scope>NUCLEOTIDE SEQUENCE [LARGE SCALE GENOMIC DNA]</scope>
    <source>
        <strain evidence="7 8">DSM 44826</strain>
    </source>
</reference>
<dbReference type="GO" id="GO:0016301">
    <property type="term" value="F:kinase activity"/>
    <property type="evidence" value="ECO:0007669"/>
    <property type="project" value="UniProtKB-KW"/>
</dbReference>
<evidence type="ECO:0000256" key="2">
    <source>
        <dbReference type="ARBA" id="ARBA00022741"/>
    </source>
</evidence>
<keyword evidence="4" id="KW-0067">ATP-binding</keyword>
<keyword evidence="1" id="KW-0808">Transferase</keyword>
<dbReference type="InterPro" id="IPR040999">
    <property type="entry name" value="Mak_N_cap"/>
</dbReference>
<evidence type="ECO:0000259" key="6">
    <source>
        <dbReference type="Pfam" id="PF18085"/>
    </source>
</evidence>
<dbReference type="OrthoDB" id="3787729at2"/>
<organism evidence="7 8">
    <name type="scientific">Kitasatospora viridis</name>
    <dbReference type="NCBI Taxonomy" id="281105"/>
    <lineage>
        <taxon>Bacteria</taxon>
        <taxon>Bacillati</taxon>
        <taxon>Actinomycetota</taxon>
        <taxon>Actinomycetes</taxon>
        <taxon>Kitasatosporales</taxon>
        <taxon>Streptomycetaceae</taxon>
        <taxon>Kitasatospora</taxon>
    </lineage>
</organism>
<evidence type="ECO:0000256" key="3">
    <source>
        <dbReference type="ARBA" id="ARBA00022777"/>
    </source>
</evidence>
<proteinExistence type="predicted"/>
<protein>
    <recommendedName>
        <fullName evidence="6">Maltokinase N-terminal cap domain-containing protein</fullName>
    </recommendedName>
</protein>
<dbReference type="AlphaFoldDB" id="A0A561UMH0"/>